<keyword evidence="2" id="KW-0227">DNA damage</keyword>
<feature type="compositionally biased region" description="Acidic residues" evidence="4">
    <location>
        <begin position="605"/>
        <end position="619"/>
    </location>
</feature>
<dbReference type="SUPFAM" id="SSF52113">
    <property type="entry name" value="BRCT domain"/>
    <property type="match status" value="1"/>
</dbReference>
<dbReference type="PROSITE" id="PS50172">
    <property type="entry name" value="BRCT"/>
    <property type="match status" value="1"/>
</dbReference>
<evidence type="ECO:0000256" key="1">
    <source>
        <dbReference type="ARBA" id="ARBA00004123"/>
    </source>
</evidence>
<feature type="compositionally biased region" description="Polar residues" evidence="4">
    <location>
        <begin position="669"/>
        <end position="679"/>
    </location>
</feature>
<dbReference type="CDD" id="cd17745">
    <property type="entry name" value="BRCT_p53bp1_rpt1"/>
    <property type="match status" value="1"/>
</dbReference>
<feature type="compositionally biased region" description="Basic residues" evidence="4">
    <location>
        <begin position="632"/>
        <end position="646"/>
    </location>
</feature>
<dbReference type="InterPro" id="IPR047249">
    <property type="entry name" value="BRCT_p53bp1-like_rpt1"/>
</dbReference>
<feature type="domain" description="BRCT" evidence="5">
    <location>
        <begin position="850"/>
        <end position="973"/>
    </location>
</feature>
<feature type="compositionally biased region" description="Polar residues" evidence="4">
    <location>
        <begin position="757"/>
        <end position="770"/>
    </location>
</feature>
<keyword evidence="7" id="KW-1185">Reference proteome</keyword>
<evidence type="ECO:0000259" key="5">
    <source>
        <dbReference type="PROSITE" id="PS50172"/>
    </source>
</evidence>
<evidence type="ECO:0000256" key="3">
    <source>
        <dbReference type="ARBA" id="ARBA00023242"/>
    </source>
</evidence>
<evidence type="ECO:0000256" key="2">
    <source>
        <dbReference type="ARBA" id="ARBA00022763"/>
    </source>
</evidence>
<dbReference type="PANTHER" id="PTHR15321:SF3">
    <property type="entry name" value="TP53-BINDING PROTEIN 1"/>
    <property type="match status" value="1"/>
</dbReference>
<dbReference type="InterPro" id="IPR001357">
    <property type="entry name" value="BRCT_dom"/>
</dbReference>
<proteinExistence type="predicted"/>
<reference evidence="6 7" key="1">
    <citation type="submission" date="2024-01" db="EMBL/GenBank/DDBJ databases">
        <title>Complete genome of Cladobotryum mycophilum ATHUM6906.</title>
        <authorList>
            <person name="Christinaki A.C."/>
            <person name="Myridakis A.I."/>
            <person name="Kouvelis V.N."/>
        </authorList>
    </citation>
    <scope>NUCLEOTIDE SEQUENCE [LARGE SCALE GENOMIC DNA]</scope>
    <source>
        <strain evidence="6 7">ATHUM6906</strain>
    </source>
</reference>
<comment type="caution">
    <text evidence="6">The sequence shown here is derived from an EMBL/GenBank/DDBJ whole genome shotgun (WGS) entry which is preliminary data.</text>
</comment>
<evidence type="ECO:0000313" key="7">
    <source>
        <dbReference type="Proteomes" id="UP001338125"/>
    </source>
</evidence>
<feature type="region of interest" description="Disordered" evidence="4">
    <location>
        <begin position="462"/>
        <end position="705"/>
    </location>
</feature>
<feature type="region of interest" description="Disordered" evidence="4">
    <location>
        <begin position="726"/>
        <end position="821"/>
    </location>
</feature>
<accession>A0ABR0SNP5</accession>
<keyword evidence="3" id="KW-0539">Nucleus</keyword>
<dbReference type="EMBL" id="JAVFKD010000012">
    <property type="protein sequence ID" value="KAK5993704.1"/>
    <property type="molecule type" value="Genomic_DNA"/>
</dbReference>
<feature type="region of interest" description="Disordered" evidence="4">
    <location>
        <begin position="422"/>
        <end position="448"/>
    </location>
</feature>
<feature type="compositionally biased region" description="Polar residues" evidence="4">
    <location>
        <begin position="334"/>
        <end position="365"/>
    </location>
</feature>
<feature type="region of interest" description="Disordered" evidence="4">
    <location>
        <begin position="147"/>
        <end position="196"/>
    </location>
</feature>
<feature type="compositionally biased region" description="Polar residues" evidence="4">
    <location>
        <begin position="732"/>
        <end position="742"/>
    </location>
</feature>
<dbReference type="SMART" id="SM00292">
    <property type="entry name" value="BRCT"/>
    <property type="match status" value="1"/>
</dbReference>
<name>A0ABR0SNP5_9HYPO</name>
<dbReference type="Proteomes" id="UP001338125">
    <property type="component" value="Unassembled WGS sequence"/>
</dbReference>
<feature type="compositionally biased region" description="Polar residues" evidence="4">
    <location>
        <begin position="496"/>
        <end position="506"/>
    </location>
</feature>
<dbReference type="InterPro" id="IPR036420">
    <property type="entry name" value="BRCT_dom_sf"/>
</dbReference>
<comment type="subcellular location">
    <subcellularLocation>
        <location evidence="1">Nucleus</location>
    </subcellularLocation>
</comment>
<organism evidence="6 7">
    <name type="scientific">Cladobotryum mycophilum</name>
    <dbReference type="NCBI Taxonomy" id="491253"/>
    <lineage>
        <taxon>Eukaryota</taxon>
        <taxon>Fungi</taxon>
        <taxon>Dikarya</taxon>
        <taxon>Ascomycota</taxon>
        <taxon>Pezizomycotina</taxon>
        <taxon>Sordariomycetes</taxon>
        <taxon>Hypocreomycetidae</taxon>
        <taxon>Hypocreales</taxon>
        <taxon>Hypocreaceae</taxon>
        <taxon>Cladobotryum</taxon>
    </lineage>
</organism>
<dbReference type="Pfam" id="PF00533">
    <property type="entry name" value="BRCT"/>
    <property type="match status" value="1"/>
</dbReference>
<feature type="compositionally biased region" description="Basic and acidic residues" evidence="4">
    <location>
        <begin position="479"/>
        <end position="488"/>
    </location>
</feature>
<feature type="region of interest" description="Disordered" evidence="4">
    <location>
        <begin position="318"/>
        <end position="369"/>
    </location>
</feature>
<feature type="compositionally biased region" description="Polar residues" evidence="4">
    <location>
        <begin position="785"/>
        <end position="795"/>
    </location>
</feature>
<protein>
    <submittedName>
        <fullName evidence="6">DNA repair crb2-like protein</fullName>
    </submittedName>
</protein>
<sequence length="1130" mass="122096">MIRSKSLPNAEQLTLEEIDETQDSQAILDALKVELGVGTLSSGSSIKSDDARRGARLDAEATNQVIDAEKVTAGAVAVLSSSQTRATLQKKQSTSLQASSDDVKDGKKSIHSVVGRTLFKHHPPQTREIELDDAVIIESSLVAELEQEESLQDAPGSLSTNDKPFITLPPAAGRSQRRKMETSQQTPTQVNEDRDYGDFCNTRGSSPPIADTLPIGDEPRTLLEDDTGAVNFGNLSPGVRPSSQVSEDGGFENTRGGWRVPDHTSHASNNGSTPFKAQALPPETPAMSKNPFGVKQDTAIPFAGSQLFGQTQLPTSAVKVSPTSSRPSPHIFYNSISPPNIMPTSPLKNRTNVSSPTNIQTSSPQRLHDAPGTAIRHRLAAPLEETPCENIFARDDMIPESPTIKPLKSSQTRQPLAHYEPMKKSQERKEVEKIPPIKLANDSDSDDDAILKLERRKKIEKKKAQAAKEMQKVSFVRPARRELGDAAGRKRRRLNSAGSSDIQQSDAAEVDAPGSIRSDAVLRGSQKAPVPSLETAESTKATPGEDAAQASSNSDGKDGQPEQNDGNKEATDEEMIPATSPVRSLSVGGQRSAMLASEPELPPLIEDESDKQGGPEDDAQVPTSDLPLMQRRYQRSHAKQARRNRRNPLISSPAAPEARSPRSTRRGRVSSTDPKNTTPIIVVDADKEQQIKTRSSPLPTLKTEPVPLMNIPTRRRSRTPITPLHLEAAGPTANSSSGLTALSTTPVPSSKTTPDTQVSPESDRQTSLSLPSPAAGRKGQRRISRQSMRLGSPQPSARAMRMSTRGTRVDSESTDELSRSPMSSALELGMAPLKSGRAFRHSIGANHAYRGHRLFEGMAFAISMQSEGKTQKRSTLENKITQAGGLILQDGFHELFEPSTVMSTTGQVAEKGDSFRLVPSSLDFGFTALIADGHSRKVKYMQALALGLPCLAHQWITACLNKGELVDWGPYLLAAGSSAALGDAIRSRCLPPYPAGEARLAEIIDQRPKLLAGQSVLVVVDAKRARSQAKKEYIFLAQALGPSVYRVATAKEAREALSSREKAGDPFHWVYIDDSIGTLESVLSGAEPAGKKRKRASVIPVISKIRVLKDQLVIQSLILGRMIGEDEMTF</sequence>
<feature type="compositionally biased region" description="Low complexity" evidence="4">
    <location>
        <begin position="743"/>
        <end position="756"/>
    </location>
</feature>
<dbReference type="Gene3D" id="3.40.50.10190">
    <property type="entry name" value="BRCT domain"/>
    <property type="match status" value="1"/>
</dbReference>
<dbReference type="PANTHER" id="PTHR15321">
    <property type="entry name" value="TUMOR SUPPRESSOR P53-BINDING PROTEIN 1"/>
    <property type="match status" value="1"/>
</dbReference>
<feature type="compositionally biased region" description="Basic and acidic residues" evidence="4">
    <location>
        <begin position="555"/>
        <end position="570"/>
    </location>
</feature>
<feature type="compositionally biased region" description="Basic and acidic residues" evidence="4">
    <location>
        <begin position="422"/>
        <end position="435"/>
    </location>
</feature>
<gene>
    <name evidence="6" type="ORF">PT974_07140</name>
</gene>
<evidence type="ECO:0000256" key="4">
    <source>
        <dbReference type="SAM" id="MobiDB-lite"/>
    </source>
</evidence>
<dbReference type="InterPro" id="IPR047252">
    <property type="entry name" value="TP53BP1-like"/>
</dbReference>
<evidence type="ECO:0000313" key="6">
    <source>
        <dbReference type="EMBL" id="KAK5993704.1"/>
    </source>
</evidence>